<evidence type="ECO:0000256" key="6">
    <source>
        <dbReference type="ARBA" id="ARBA00022490"/>
    </source>
</evidence>
<evidence type="ECO:0000313" key="15">
    <source>
        <dbReference type="EMBL" id="OEH93167.1"/>
    </source>
</evidence>
<dbReference type="InterPro" id="IPR042122">
    <property type="entry name" value="Ser_AcTrfase_N_sf"/>
</dbReference>
<dbReference type="EMBL" id="MJEH01000015">
    <property type="protein sequence ID" value="OEH93167.1"/>
    <property type="molecule type" value="Genomic_DNA"/>
</dbReference>
<dbReference type="FunFam" id="2.160.10.10:FF:000007">
    <property type="entry name" value="Serine acetyltransferase"/>
    <property type="match status" value="1"/>
</dbReference>
<dbReference type="STRING" id="1305675.BFG57_12900"/>
<comment type="catalytic activity">
    <reaction evidence="12 14">
        <text>L-serine + acetyl-CoA = O-acetyl-L-serine + CoA</text>
        <dbReference type="Rhea" id="RHEA:24560"/>
        <dbReference type="ChEBI" id="CHEBI:33384"/>
        <dbReference type="ChEBI" id="CHEBI:57287"/>
        <dbReference type="ChEBI" id="CHEBI:57288"/>
        <dbReference type="ChEBI" id="CHEBI:58340"/>
        <dbReference type="EC" id="2.3.1.30"/>
    </reaction>
</comment>
<evidence type="ECO:0000256" key="5">
    <source>
        <dbReference type="ARBA" id="ARBA00018522"/>
    </source>
</evidence>
<name>A0A1E5LGG0_9BACI</name>
<keyword evidence="9" id="KW-0677">Repeat</keyword>
<evidence type="ECO:0000256" key="7">
    <source>
        <dbReference type="ARBA" id="ARBA00022605"/>
    </source>
</evidence>
<proteinExistence type="inferred from homology"/>
<evidence type="ECO:0000256" key="12">
    <source>
        <dbReference type="ARBA" id="ARBA00049486"/>
    </source>
</evidence>
<dbReference type="Proteomes" id="UP000095209">
    <property type="component" value="Unassembled WGS sequence"/>
</dbReference>
<comment type="pathway">
    <text evidence="2">Amino-acid biosynthesis; L-cysteine biosynthesis; L-cysteine from L-serine: step 1/2.</text>
</comment>
<dbReference type="GO" id="GO:0006535">
    <property type="term" value="P:cysteine biosynthetic process from serine"/>
    <property type="evidence" value="ECO:0007669"/>
    <property type="project" value="InterPro"/>
</dbReference>
<reference evidence="15 16" key="1">
    <citation type="submission" date="2016-08" db="EMBL/GenBank/DDBJ databases">
        <title>Genome of Bacillus solimangrovi GH2-4.</title>
        <authorList>
            <person name="Lim S."/>
            <person name="Kim B.-C."/>
        </authorList>
    </citation>
    <scope>NUCLEOTIDE SEQUENCE [LARGE SCALE GENOMIC DNA]</scope>
    <source>
        <strain evidence="15 16">GH2-4</strain>
    </source>
</reference>
<dbReference type="InterPro" id="IPR053376">
    <property type="entry name" value="Serine_acetyltransferase"/>
</dbReference>
<keyword evidence="7" id="KW-0028">Amino-acid biosynthesis</keyword>
<evidence type="ECO:0000313" key="16">
    <source>
        <dbReference type="Proteomes" id="UP000095209"/>
    </source>
</evidence>
<dbReference type="InterPro" id="IPR001451">
    <property type="entry name" value="Hexapep"/>
</dbReference>
<dbReference type="GO" id="GO:0005737">
    <property type="term" value="C:cytoplasm"/>
    <property type="evidence" value="ECO:0007669"/>
    <property type="project" value="UniProtKB-SubCell"/>
</dbReference>
<evidence type="ECO:0000256" key="13">
    <source>
        <dbReference type="ARBA" id="ARBA00053848"/>
    </source>
</evidence>
<dbReference type="PANTHER" id="PTHR42811">
    <property type="entry name" value="SERINE ACETYLTRANSFERASE"/>
    <property type="match status" value="1"/>
</dbReference>
<evidence type="ECO:0000256" key="8">
    <source>
        <dbReference type="ARBA" id="ARBA00022679"/>
    </source>
</evidence>
<comment type="similarity">
    <text evidence="3 14">Belongs to the transferase hexapeptide repeat family.</text>
</comment>
<evidence type="ECO:0000256" key="3">
    <source>
        <dbReference type="ARBA" id="ARBA00007274"/>
    </source>
</evidence>
<keyword evidence="11 14" id="KW-0012">Acyltransferase</keyword>
<dbReference type="PIRSF" id="PIRSF000441">
    <property type="entry name" value="CysE"/>
    <property type="match status" value="1"/>
</dbReference>
<evidence type="ECO:0000256" key="1">
    <source>
        <dbReference type="ARBA" id="ARBA00004496"/>
    </source>
</evidence>
<dbReference type="AlphaFoldDB" id="A0A1E5LGG0"/>
<protein>
    <recommendedName>
        <fullName evidence="5 14">Serine acetyltransferase</fullName>
        <ecNumber evidence="4 14">2.3.1.30</ecNumber>
    </recommendedName>
</protein>
<dbReference type="GO" id="GO:0009001">
    <property type="term" value="F:serine O-acetyltransferase activity"/>
    <property type="evidence" value="ECO:0007669"/>
    <property type="project" value="UniProtKB-EC"/>
</dbReference>
<keyword evidence="10" id="KW-0198">Cysteine biosynthesis</keyword>
<evidence type="ECO:0000256" key="2">
    <source>
        <dbReference type="ARBA" id="ARBA00004876"/>
    </source>
</evidence>
<dbReference type="InterPro" id="IPR011004">
    <property type="entry name" value="Trimer_LpxA-like_sf"/>
</dbReference>
<evidence type="ECO:0000256" key="4">
    <source>
        <dbReference type="ARBA" id="ARBA00013266"/>
    </source>
</evidence>
<dbReference type="OrthoDB" id="9801456at2"/>
<comment type="subcellular location">
    <subcellularLocation>
        <location evidence="1">Cytoplasm</location>
    </subcellularLocation>
</comment>
<gene>
    <name evidence="15" type="ORF">BFG57_12900</name>
</gene>
<dbReference type="Gene3D" id="1.10.3130.10">
    <property type="entry name" value="serine acetyltransferase, domain 1"/>
    <property type="match status" value="1"/>
</dbReference>
<dbReference type="FunFam" id="1.10.3130.10:FF:000002">
    <property type="entry name" value="Serine acetyltransferase"/>
    <property type="match status" value="1"/>
</dbReference>
<dbReference type="InterPro" id="IPR045304">
    <property type="entry name" value="LbH_SAT"/>
</dbReference>
<dbReference type="Gene3D" id="2.160.10.10">
    <property type="entry name" value="Hexapeptide repeat proteins"/>
    <property type="match status" value="1"/>
</dbReference>
<organism evidence="15 16">
    <name type="scientific">Bacillus solimangrovi</name>
    <dbReference type="NCBI Taxonomy" id="1305675"/>
    <lineage>
        <taxon>Bacteria</taxon>
        <taxon>Bacillati</taxon>
        <taxon>Bacillota</taxon>
        <taxon>Bacilli</taxon>
        <taxon>Bacillales</taxon>
        <taxon>Bacillaceae</taxon>
        <taxon>Bacillus</taxon>
    </lineage>
</organism>
<accession>A0A1E5LGG0</accession>
<evidence type="ECO:0000256" key="14">
    <source>
        <dbReference type="PIRNR" id="PIRNR000441"/>
    </source>
</evidence>
<dbReference type="Pfam" id="PF00132">
    <property type="entry name" value="Hexapep"/>
    <property type="match status" value="1"/>
</dbReference>
<sequence length="212" mass="23653">MFKMLKEDVDVVFDQDPAARSYLEVILTYSGLHAIWAHRFAHWFYRRKFFFLARLISQISRFFTGIEIHPGAKIGRRFFIDHGMGVVIGETCEIGNNVTIFQGVTLGGTGKEKGKRHPTLEDNTLVSTGAKVLGSITIGENSKVGGGSVVLKDVPPNATVVGIPGKVVVQDGVKVRRDLNHHELPDPVADKLKKMDQELRELREAIQKFTKE</sequence>
<evidence type="ECO:0000256" key="11">
    <source>
        <dbReference type="ARBA" id="ARBA00023315"/>
    </source>
</evidence>
<keyword evidence="6" id="KW-0963">Cytoplasm</keyword>
<comment type="function">
    <text evidence="13">Catalyzes the acetylation of serine by acetyl-CoA to produce O-acetylserine (OAS).</text>
</comment>
<dbReference type="InterPro" id="IPR005881">
    <property type="entry name" value="Ser_O-AcTrfase"/>
</dbReference>
<dbReference type="EC" id="2.3.1.30" evidence="4 14"/>
<evidence type="ECO:0000256" key="10">
    <source>
        <dbReference type="ARBA" id="ARBA00023192"/>
    </source>
</evidence>
<keyword evidence="16" id="KW-1185">Reference proteome</keyword>
<dbReference type="NCBIfam" id="TIGR01172">
    <property type="entry name" value="cysE"/>
    <property type="match status" value="1"/>
</dbReference>
<comment type="caution">
    <text evidence="15">The sequence shown here is derived from an EMBL/GenBank/DDBJ whole genome shotgun (WGS) entry which is preliminary data.</text>
</comment>
<evidence type="ECO:0000256" key="9">
    <source>
        <dbReference type="ARBA" id="ARBA00022737"/>
    </source>
</evidence>
<keyword evidence="8 14" id="KW-0808">Transferase</keyword>
<dbReference type="CDD" id="cd03354">
    <property type="entry name" value="LbH_SAT"/>
    <property type="match status" value="1"/>
</dbReference>
<dbReference type="NCBIfam" id="NF041874">
    <property type="entry name" value="EPS_EpsC"/>
    <property type="match status" value="1"/>
</dbReference>
<dbReference type="SUPFAM" id="SSF51161">
    <property type="entry name" value="Trimeric LpxA-like enzymes"/>
    <property type="match status" value="1"/>
</dbReference>
<dbReference type="UniPathway" id="UPA00136">
    <property type="reaction ID" value="UER00199"/>
</dbReference>